<dbReference type="Pfam" id="PF19888">
    <property type="entry name" value="DUF6361"/>
    <property type="match status" value="1"/>
</dbReference>
<keyword evidence="2" id="KW-1185">Reference proteome</keyword>
<evidence type="ECO:0000313" key="2">
    <source>
        <dbReference type="Proteomes" id="UP000756860"/>
    </source>
</evidence>
<name>A0ABS5SB61_9BACT</name>
<dbReference type="EMBL" id="JAHCVK010000001">
    <property type="protein sequence ID" value="MBT0652608.1"/>
    <property type="molecule type" value="Genomic_DNA"/>
</dbReference>
<protein>
    <submittedName>
        <fullName evidence="1">Uncharacterized protein</fullName>
    </submittedName>
</protein>
<proteinExistence type="predicted"/>
<dbReference type="InterPro" id="IPR045941">
    <property type="entry name" value="DUF6361"/>
</dbReference>
<accession>A0ABS5SB61</accession>
<gene>
    <name evidence="1" type="ORF">KI810_06040</name>
</gene>
<reference evidence="1 2" key="1">
    <citation type="submission" date="2021-05" db="EMBL/GenBank/DDBJ databases">
        <title>The draft genome of Geobacter luticola JCM 17780.</title>
        <authorList>
            <person name="Xu Z."/>
            <person name="Masuda Y."/>
            <person name="Itoh H."/>
            <person name="Senoo K."/>
        </authorList>
    </citation>
    <scope>NUCLEOTIDE SEQUENCE [LARGE SCALE GENOMIC DNA]</scope>
    <source>
        <strain evidence="1 2">JCM 17780</strain>
    </source>
</reference>
<organism evidence="1 2">
    <name type="scientific">Geomobilimonas luticola</name>
    <dbReference type="NCBI Taxonomy" id="1114878"/>
    <lineage>
        <taxon>Bacteria</taxon>
        <taxon>Pseudomonadati</taxon>
        <taxon>Thermodesulfobacteriota</taxon>
        <taxon>Desulfuromonadia</taxon>
        <taxon>Geobacterales</taxon>
        <taxon>Geobacteraceae</taxon>
        <taxon>Geomobilimonas</taxon>
    </lineage>
</organism>
<evidence type="ECO:0000313" key="1">
    <source>
        <dbReference type="EMBL" id="MBT0652608.1"/>
    </source>
</evidence>
<sequence>MSSTFTWLDYSERERRKMLDVIHLFDEKGTRDELGIGAVRDSFADLFFPGTTTIQTRAKYFLFIPWIHRDLEKRKIPSNQFAAQARSLEVALIDALAKSDDKEGTIGIDARASLKRLPSNVYWQGMGAWGIRLFPGSQDQYHRSIDAFYQSSTRTLRTDDGDLAEGHAARNWHATIPPTPKDFPKVATFVLNFDEAHYLRERICSRVTHSLMAFLVDRGVMTEPVEYPWEHSQYGDFPHQIKEQLKHARNFSEAIHGASLLYNLMLAEKAENVKWTDEYREELDGWAVRIKDRNTAFISWDRKKFWSIVESSGQQVAYPTKLFINSWLDITLNSVNGDTVTDNEQVRRLIHERERALKTTLARLDNTRALELWTGAAGSTQLNYRWPVTQRIVSDILKGLAKGGADA</sequence>
<dbReference type="RefSeq" id="WP_214174540.1">
    <property type="nucleotide sequence ID" value="NZ_JAHCVK010000001.1"/>
</dbReference>
<dbReference type="Proteomes" id="UP000756860">
    <property type="component" value="Unassembled WGS sequence"/>
</dbReference>
<comment type="caution">
    <text evidence="1">The sequence shown here is derived from an EMBL/GenBank/DDBJ whole genome shotgun (WGS) entry which is preliminary data.</text>
</comment>